<comment type="function">
    <text evidence="2">Involved in nucleolar processing of pre-18S ribosomal RNA.</text>
</comment>
<dbReference type="PANTHER" id="PTHR13457">
    <property type="entry name" value="BAP28"/>
    <property type="match status" value="1"/>
</dbReference>
<dbReference type="GO" id="GO:0030686">
    <property type="term" value="C:90S preribosome"/>
    <property type="evidence" value="ECO:0007669"/>
    <property type="project" value="TreeGrafter"/>
</dbReference>
<organism evidence="5 6">
    <name type="scientific">Tetrahymena thermophila (strain SB210)</name>
    <dbReference type="NCBI Taxonomy" id="312017"/>
    <lineage>
        <taxon>Eukaryota</taxon>
        <taxon>Sar</taxon>
        <taxon>Alveolata</taxon>
        <taxon>Ciliophora</taxon>
        <taxon>Intramacronucleata</taxon>
        <taxon>Oligohymenophorea</taxon>
        <taxon>Hymenostomatida</taxon>
        <taxon>Tetrahymenina</taxon>
        <taxon>Tetrahymenidae</taxon>
        <taxon>Tetrahymena</taxon>
    </lineage>
</organism>
<name>I7M2E4_TETTS</name>
<evidence type="ECO:0000256" key="3">
    <source>
        <dbReference type="SAM" id="MobiDB-lite"/>
    </source>
</evidence>
<dbReference type="Pfam" id="PF08146">
    <property type="entry name" value="BP28CT"/>
    <property type="match status" value="1"/>
</dbReference>
<dbReference type="RefSeq" id="XP_001020476.1">
    <property type="nucleotide sequence ID" value="XM_001020476.1"/>
</dbReference>
<sequence length="2405" mass="278617">MSSLAQQLSQLKQQDQTVIKKNDVVQAASLLFHAKVASAVDLEQIYSLAVTGFQKLCIKDENFMKFQEAIFGPKYRRVDRNILLKKENEELSEKLQEFLCLVSLHFLEEDAHKIIDYLLRNFNVHHYEAEYVIIYFMHYHATPFYTRLLQNVTLKTREHFGFLNTPISKGEMVQRETIAKQINYDSHILAQLIKYNQKVSDLYYSQSNKKKSETNEEKSNDVVFNMVGTDNKASKLKVNPTSFLQAILIDLLSIKTRLTETFVSSLIETINHFLKRGDHAAISFALIALGSLLVRDKNINTQIIDEFASFLITKINSQQLTKQAKTQAEGTKCVETVVKFLFFICQRNFLKHITTAQLNKLSEAYQFDEIFKISFDKVSQQYSTLNFFALTFSALVSGSLKQFESSISFVESLVENLQTYDSIYSSSNPELKDQLLKNIVFERFFFSSEVGETEINVDIQTEVVVFMKKYFLADLIHYLNSKIAEETSNQKENNEKNVKVEKLKHFMNENFPGSVSFHENVLLKRNLIIQTSSSKNKKGAQENREYLNAILTMLNNEQNPEEKKELLANYLDYLVNIIVLKLNVETNSKTLKIVFELLTHPAIEIAQSEIEDEQRRNHSKLQMIQGFYRFLISNLKNQAGVTFKKEIVKTFRTLTLRSDNENVLQKQWVFSTFFVLVQSDDLADSYKEIYQTLKDYLPNIFEKLQKKQFPMIDLLLSAKNEFSNFLQCLQNLSKDVLCIQGIANFMANVFDNAEQLALITTLDAVSQKSLLHSCLSIIQNIVIDSKHNKSANQIDYILLNSQVCKFIVKNYNNSIVSNEIIVNLLNFILEQPQYENLILIKSDLIDKLPFNDICLLLGKKFMYTQSCDGLTLQGNIKCLFLINQTLKANTEKVTSQLSYQLFTLALIKLGSAIAQEKQGLFLIMENCKKILKKNAGEFDAIRLSDALNTNTCFVGVENQQMEQENNIEKVNIKYKILLNLCEVVSKHRVELAVHNPPIGKIIAKEVQQQQNNQQRDLNSILNFLLSQIYSQVQSEFLVSFMGIFAEIVKHHHQVAKPNQQQQQQQQYQFNLNNIDQNLLIELLQKLRENSYLEKDNNLMAMYVEFYSRLPSDELLNSNFQYLYADVLLQKISKIENRKLRATLLSTFISSLDDKVFQRLNESNQLSFLKLILENLNSMTFDGLTEHLISINFSKGICQSLLDYLQNLINNQLKLKKLSQKHENQVIYMLELILLKEDTVTQELDLNKLFDIIQVPLATPRIQVLLFRIIKKCQAYNIYLHQTLLSSVKNVNKLSEAETASLNEIKLRITGGENNEEYKFIEILKFHIQKNTPKSSEWKTTDEEEQNGEQQQGEEMDQSEKQYFELQQLEIVHETADIMCLICSINFKKITNILFDVLEQMYKNFLSEQKQIENEEQNNQQQEAQTEEQKQMTQSQILESKVEFLFEIFGFVAKKLMQHAGEVRRNKLVKFSLLHLQAVFSLLPYFNQQKTSILTKIRQLSEIYGGPSNLLRVLFIQAANNLTHPKMSEVILKEIPLAITELLFSKPENTLLEEVLDENQISDNVCSNSLNTFLNFIKGVFVQWTTFHSLPSDENLNKLMNPQSFLIAKYLQITSKRPNACKTFIRNSLVLLHTLFKSEPFLRTLKSLIEKPNSTEKIAKTFFSFYYELIRFDNLQKNAMSRCKSSKDGGLLTPFAKPLKRIMQAYAVLTSSFIRLFEIDIFFTICALILDNNHQISYHIRSSILEIMNQQLDSAPTIKKKHNFAIIRIVKTLHEEIAANLKTVYLNNSNNINNTESDKADIKTSEKTKKNKKSKQKQISTSQEQRSIQKYLSSCIVLFTTALNRKPGLFQPQNQQIDSAGLMDTLICFVENQNYSFMLKTSLIFLIANLSAQGNKFRVLPHLHSIAGELLRQALGLLYFNDKDSFDTLINIINSQSASSKSKENQGNSMAEFVKEVFDQQNLEVNIFSQPQYFKHQDSIVKNLDGLFTLVVRSIENLILCLKNLISPYLSFISLTILSFSARPSIHQPLTELINKLSTLLESRVLLECILLPHTETCQQISPQAVELYTLLLEKTFQQIDSDTLDAFLQEIYKKIFLSLDYTRKQFINKELYIPETIDVVEDAQVKSVAALVIKTNEIQLRKFFMNIVTWSERIFNESECGYHFLEYRKIVLLKIVFQLSETMTSLFTPFFNFIFETQLNQFNSFSKIYSVQNPLDLMQQNASLNKKRKREDNNDENTSIYHQLSLKLTQLNLASLKSCFQNDKEEFIDTTKFQNLIEPLLSIYDAFYFNAYSDYLTFIDTHLAPTIISLFQLLKEDYKWKTLNYNLLLKTRSENSKIRLAILKTLEKILETFGERYMILVNDILPFISETLDDLDPEVERISKSIVIKLEEISGENIREYFKSK</sequence>
<comment type="similarity">
    <text evidence="2">Belongs to the HEATR1/UTP10 family.</text>
</comment>
<feature type="region of interest" description="Disordered" evidence="3">
    <location>
        <begin position="1333"/>
        <end position="1358"/>
    </location>
</feature>
<evidence type="ECO:0000256" key="1">
    <source>
        <dbReference type="ARBA" id="ARBA00023242"/>
    </source>
</evidence>
<accession>I7M2E4</accession>
<dbReference type="EMBL" id="GG662621">
    <property type="protein sequence ID" value="EAS00231.1"/>
    <property type="molecule type" value="Genomic_DNA"/>
</dbReference>
<comment type="subcellular location">
    <subcellularLocation>
        <location evidence="2">Nucleus</location>
        <location evidence="2">Nucleolus</location>
    </subcellularLocation>
</comment>
<feature type="domain" description="BP28 C-terminal" evidence="4">
    <location>
        <begin position="2081"/>
        <end position="2267"/>
    </location>
</feature>
<dbReference type="SMART" id="SM01036">
    <property type="entry name" value="BP28CT"/>
    <property type="match status" value="1"/>
</dbReference>
<dbReference type="GO" id="GO:0045943">
    <property type="term" value="P:positive regulation of transcription by RNA polymerase I"/>
    <property type="evidence" value="ECO:0007669"/>
    <property type="project" value="TreeGrafter"/>
</dbReference>
<dbReference type="InParanoid" id="I7M2E4"/>
<protein>
    <recommendedName>
        <fullName evidence="2">HEAT repeat-containing protein 1</fullName>
    </recommendedName>
</protein>
<keyword evidence="2" id="KW-0687">Ribonucleoprotein</keyword>
<dbReference type="InterPro" id="IPR011989">
    <property type="entry name" value="ARM-like"/>
</dbReference>
<feature type="region of interest" description="Disordered" evidence="3">
    <location>
        <begin position="1795"/>
        <end position="1821"/>
    </location>
</feature>
<dbReference type="Gene3D" id="1.25.10.10">
    <property type="entry name" value="Leucine-rich Repeat Variant"/>
    <property type="match status" value="1"/>
</dbReference>
<proteinExistence type="inferred from homology"/>
<dbReference type="GO" id="GO:0030515">
    <property type="term" value="F:snoRNA binding"/>
    <property type="evidence" value="ECO:0007669"/>
    <property type="project" value="TreeGrafter"/>
</dbReference>
<keyword evidence="2" id="KW-0698">rRNA processing</keyword>
<dbReference type="GO" id="GO:0000462">
    <property type="term" value="P:maturation of SSU-rRNA from tricistronic rRNA transcript (SSU-rRNA, 5.8S rRNA, LSU-rRNA)"/>
    <property type="evidence" value="ECO:0007669"/>
    <property type="project" value="TreeGrafter"/>
</dbReference>
<feature type="compositionally biased region" description="Acidic residues" evidence="3">
    <location>
        <begin position="1341"/>
        <end position="1356"/>
    </location>
</feature>
<reference evidence="6" key="1">
    <citation type="journal article" date="2006" name="PLoS Biol.">
        <title>Macronuclear genome sequence of the ciliate Tetrahymena thermophila, a model eukaryote.</title>
        <authorList>
            <person name="Eisen J.A."/>
            <person name="Coyne R.S."/>
            <person name="Wu M."/>
            <person name="Wu D."/>
            <person name="Thiagarajan M."/>
            <person name="Wortman J.R."/>
            <person name="Badger J.H."/>
            <person name="Ren Q."/>
            <person name="Amedeo P."/>
            <person name="Jones K.M."/>
            <person name="Tallon L.J."/>
            <person name="Delcher A.L."/>
            <person name="Salzberg S.L."/>
            <person name="Silva J.C."/>
            <person name="Haas B.J."/>
            <person name="Majoros W.H."/>
            <person name="Farzad M."/>
            <person name="Carlton J.M."/>
            <person name="Smith R.K. Jr."/>
            <person name="Garg J."/>
            <person name="Pearlman R.E."/>
            <person name="Karrer K.M."/>
            <person name="Sun L."/>
            <person name="Manning G."/>
            <person name="Elde N.C."/>
            <person name="Turkewitz A.P."/>
            <person name="Asai D.J."/>
            <person name="Wilkes D.E."/>
            <person name="Wang Y."/>
            <person name="Cai H."/>
            <person name="Collins K."/>
            <person name="Stewart B.A."/>
            <person name="Lee S.R."/>
            <person name="Wilamowska K."/>
            <person name="Weinberg Z."/>
            <person name="Ruzzo W.L."/>
            <person name="Wloga D."/>
            <person name="Gaertig J."/>
            <person name="Frankel J."/>
            <person name="Tsao C.-C."/>
            <person name="Gorovsky M.A."/>
            <person name="Keeling P.J."/>
            <person name="Waller R.F."/>
            <person name="Patron N.J."/>
            <person name="Cherry J.M."/>
            <person name="Stover N.A."/>
            <person name="Krieger C.J."/>
            <person name="del Toro C."/>
            <person name="Ryder H.F."/>
            <person name="Williamson S.C."/>
            <person name="Barbeau R.A."/>
            <person name="Hamilton E.P."/>
            <person name="Orias E."/>
        </authorList>
    </citation>
    <scope>NUCLEOTIDE SEQUENCE [LARGE SCALE GENOMIC DNA]</scope>
    <source>
        <strain evidence="6">SB210</strain>
    </source>
</reference>
<feature type="region of interest" description="Disordered" evidence="3">
    <location>
        <begin position="1412"/>
        <end position="1431"/>
    </location>
</feature>
<dbReference type="InterPro" id="IPR012954">
    <property type="entry name" value="BP28_C_dom"/>
</dbReference>
<feature type="compositionally biased region" description="Basic and acidic residues" evidence="3">
    <location>
        <begin position="1795"/>
        <end position="1807"/>
    </location>
</feature>
<evidence type="ECO:0000313" key="6">
    <source>
        <dbReference type="Proteomes" id="UP000009168"/>
    </source>
</evidence>
<dbReference type="Proteomes" id="UP000009168">
    <property type="component" value="Unassembled WGS sequence"/>
</dbReference>
<dbReference type="GO" id="GO:0032040">
    <property type="term" value="C:small-subunit processome"/>
    <property type="evidence" value="ECO:0007669"/>
    <property type="project" value="TreeGrafter"/>
</dbReference>
<dbReference type="PANTHER" id="PTHR13457:SF1">
    <property type="entry name" value="HEAT REPEAT-CONTAINING PROTEIN 1"/>
    <property type="match status" value="1"/>
</dbReference>
<dbReference type="GeneID" id="7839418"/>
<keyword evidence="2" id="KW-0690">Ribosome biogenesis</keyword>
<keyword evidence="6" id="KW-1185">Reference proteome</keyword>
<keyword evidence="1 2" id="KW-0539">Nucleus</keyword>
<evidence type="ECO:0000256" key="2">
    <source>
        <dbReference type="RuleBase" id="RU367065"/>
    </source>
</evidence>
<dbReference type="InterPro" id="IPR040191">
    <property type="entry name" value="UTP10"/>
</dbReference>
<dbReference type="GO" id="GO:0034455">
    <property type="term" value="C:t-UTP complex"/>
    <property type="evidence" value="ECO:0007669"/>
    <property type="project" value="TreeGrafter"/>
</dbReference>
<gene>
    <name evidence="5" type="ORF">TTHERM_00216060</name>
</gene>
<evidence type="ECO:0000259" key="4">
    <source>
        <dbReference type="SMART" id="SM01036"/>
    </source>
</evidence>
<dbReference type="OrthoDB" id="432468at2759"/>
<dbReference type="KEGG" id="tet:TTHERM_00216060"/>
<dbReference type="STRING" id="312017.I7M2E4"/>
<evidence type="ECO:0000313" key="5">
    <source>
        <dbReference type="EMBL" id="EAS00231.1"/>
    </source>
</evidence>
<dbReference type="eggNOG" id="KOG1837">
    <property type="taxonomic scope" value="Eukaryota"/>
</dbReference>
<dbReference type="HOGENOM" id="CLU_229234_0_0_1"/>
<dbReference type="OMA" id="YLLLMQS"/>